<evidence type="ECO:0000256" key="4">
    <source>
        <dbReference type="ARBA" id="ARBA00022741"/>
    </source>
</evidence>
<dbReference type="InterPro" id="IPR011009">
    <property type="entry name" value="Kinase-like_dom_sf"/>
</dbReference>
<gene>
    <name evidence="12" type="primary">g6074</name>
    <name evidence="12" type="ORF">EsDP_00006074</name>
</gene>
<evidence type="ECO:0000256" key="1">
    <source>
        <dbReference type="ARBA" id="ARBA00012513"/>
    </source>
</evidence>
<dbReference type="Gene3D" id="3.30.200.20">
    <property type="entry name" value="Phosphorylase Kinase, domain 1"/>
    <property type="match status" value="1"/>
</dbReference>
<evidence type="ECO:0000259" key="11">
    <source>
        <dbReference type="PROSITE" id="PS50011"/>
    </source>
</evidence>
<comment type="similarity">
    <text evidence="10">Belongs to the protein kinase superfamily.</text>
</comment>
<organism evidence="12 13">
    <name type="scientific">Epichloe bromicola</name>
    <dbReference type="NCBI Taxonomy" id="79588"/>
    <lineage>
        <taxon>Eukaryota</taxon>
        <taxon>Fungi</taxon>
        <taxon>Dikarya</taxon>
        <taxon>Ascomycota</taxon>
        <taxon>Pezizomycotina</taxon>
        <taxon>Sordariomycetes</taxon>
        <taxon>Hypocreomycetidae</taxon>
        <taxon>Hypocreales</taxon>
        <taxon>Clavicipitaceae</taxon>
        <taxon>Epichloe</taxon>
    </lineage>
</organism>
<dbReference type="InterPro" id="IPR017441">
    <property type="entry name" value="Protein_kinase_ATP_BS"/>
</dbReference>
<evidence type="ECO:0000256" key="3">
    <source>
        <dbReference type="ARBA" id="ARBA00022679"/>
    </source>
</evidence>
<dbReference type="PROSITE" id="PS00108">
    <property type="entry name" value="PROTEIN_KINASE_ST"/>
    <property type="match status" value="1"/>
</dbReference>
<evidence type="ECO:0000256" key="2">
    <source>
        <dbReference type="ARBA" id="ARBA00022527"/>
    </source>
</evidence>
<keyword evidence="6 9" id="KW-0067">ATP-binding</keyword>
<evidence type="ECO:0000256" key="6">
    <source>
        <dbReference type="ARBA" id="ARBA00022840"/>
    </source>
</evidence>
<feature type="domain" description="Protein kinase" evidence="11">
    <location>
        <begin position="63"/>
        <end position="419"/>
    </location>
</feature>
<dbReference type="Gene3D" id="1.10.510.10">
    <property type="entry name" value="Transferase(Phosphotransferase) domain 1"/>
    <property type="match status" value="1"/>
</dbReference>
<reference evidence="13" key="1">
    <citation type="submission" date="2024-06" db="EMBL/GenBank/DDBJ databases">
        <title>Draft Genome Sequences of Epichloe bromicola Strains Isolated from Elymus ciliaris.</title>
        <authorList>
            <consortium name="Epichloe bromicola genome sequencing consortium"/>
            <person name="Miura A."/>
            <person name="Imano S."/>
            <person name="Ashida A."/>
            <person name="Sato I."/>
            <person name="Chiba S."/>
            <person name="Tanaka A."/>
            <person name="Camagna M."/>
            <person name="Takemoto D."/>
        </authorList>
    </citation>
    <scope>NUCLEOTIDE SEQUENCE [LARGE SCALE GENOMIC DNA]</scope>
    <source>
        <strain evidence="13">DP</strain>
    </source>
</reference>
<evidence type="ECO:0000313" key="13">
    <source>
        <dbReference type="Proteomes" id="UP001562357"/>
    </source>
</evidence>
<dbReference type="Proteomes" id="UP001562357">
    <property type="component" value="Unassembled WGS sequence"/>
</dbReference>
<dbReference type="SMART" id="SM00220">
    <property type="entry name" value="S_TKc"/>
    <property type="match status" value="1"/>
</dbReference>
<sequence>MRSFTRCRARLLMGLYHSPWPPSQAIAPRLDPSSTVEEEKTPYYDSRFFYPAHLGQVLHDGRYQLATKLGHGSSSTVWLARDLHREKYVAIKISSNRPRCSSKAADNELRILQHISQQATNHEGHHFVRRLLDSFTVDGKDGIPHQCLVLQPLREPLWLNCKRWPGGVIPPEVLKVMIQMMLLGIDYLHSECQLIHTDLKLDNIMIKVEDPIILERSARDEYDNPLPQKVTHERTIYLARNNYGKLVTPTGAIQITDFDLAVSGRESHTGPIQVESYRAPEVILDVGYSYSADIWNFGVMLWELLEGKRLFNPFESQNGNEYDDMLHLAQLTALLGPRPKHVSAAGRRSSMFYNPDGTFKRPELVPKDLSFENAITEIRGEEKRKFIEFAKRMIKWDPCERSTAKKLLEWRIRGSAPIFLNRRID</sequence>
<comment type="catalytic activity">
    <reaction evidence="8">
        <text>L-seryl-[protein] + ATP = O-phospho-L-seryl-[protein] + ADP + H(+)</text>
        <dbReference type="Rhea" id="RHEA:17989"/>
        <dbReference type="Rhea" id="RHEA-COMP:9863"/>
        <dbReference type="Rhea" id="RHEA-COMP:11604"/>
        <dbReference type="ChEBI" id="CHEBI:15378"/>
        <dbReference type="ChEBI" id="CHEBI:29999"/>
        <dbReference type="ChEBI" id="CHEBI:30616"/>
        <dbReference type="ChEBI" id="CHEBI:83421"/>
        <dbReference type="ChEBI" id="CHEBI:456216"/>
        <dbReference type="EC" id="2.7.11.1"/>
    </reaction>
</comment>
<evidence type="ECO:0000256" key="5">
    <source>
        <dbReference type="ARBA" id="ARBA00022777"/>
    </source>
</evidence>
<dbReference type="SUPFAM" id="SSF56112">
    <property type="entry name" value="Protein kinase-like (PK-like)"/>
    <property type="match status" value="1"/>
</dbReference>
<dbReference type="EC" id="2.7.11.1" evidence="1"/>
<dbReference type="InterPro" id="IPR000719">
    <property type="entry name" value="Prot_kinase_dom"/>
</dbReference>
<dbReference type="InterPro" id="IPR008271">
    <property type="entry name" value="Ser/Thr_kinase_AS"/>
</dbReference>
<evidence type="ECO:0000256" key="10">
    <source>
        <dbReference type="RuleBase" id="RU000304"/>
    </source>
</evidence>
<comment type="caution">
    <text evidence="12">The sequence shown here is derived from an EMBL/GenBank/DDBJ whole genome shotgun (WGS) entry which is preliminary data.</text>
</comment>
<comment type="catalytic activity">
    <reaction evidence="7">
        <text>L-threonyl-[protein] + ATP = O-phospho-L-threonyl-[protein] + ADP + H(+)</text>
        <dbReference type="Rhea" id="RHEA:46608"/>
        <dbReference type="Rhea" id="RHEA-COMP:11060"/>
        <dbReference type="Rhea" id="RHEA-COMP:11605"/>
        <dbReference type="ChEBI" id="CHEBI:15378"/>
        <dbReference type="ChEBI" id="CHEBI:30013"/>
        <dbReference type="ChEBI" id="CHEBI:30616"/>
        <dbReference type="ChEBI" id="CHEBI:61977"/>
        <dbReference type="ChEBI" id="CHEBI:456216"/>
        <dbReference type="EC" id="2.7.11.1"/>
    </reaction>
</comment>
<evidence type="ECO:0000313" key="12">
    <source>
        <dbReference type="EMBL" id="GAB0137821.1"/>
    </source>
</evidence>
<dbReference type="PANTHER" id="PTHR47634:SF9">
    <property type="entry name" value="PROTEIN KINASE DOMAIN-CONTAINING PROTEIN-RELATED"/>
    <property type="match status" value="1"/>
</dbReference>
<name>A0ABQ0CWK9_9HYPO</name>
<protein>
    <recommendedName>
        <fullName evidence="1">non-specific serine/threonine protein kinase</fullName>
        <ecNumber evidence="1">2.7.11.1</ecNumber>
    </recommendedName>
</protein>
<dbReference type="Pfam" id="PF00069">
    <property type="entry name" value="Pkinase"/>
    <property type="match status" value="1"/>
</dbReference>
<keyword evidence="5" id="KW-0418">Kinase</keyword>
<accession>A0ABQ0CWK9</accession>
<keyword evidence="13" id="KW-1185">Reference proteome</keyword>
<keyword evidence="3" id="KW-0808">Transferase</keyword>
<evidence type="ECO:0000256" key="9">
    <source>
        <dbReference type="PROSITE-ProRule" id="PRU10141"/>
    </source>
</evidence>
<keyword evidence="4 9" id="KW-0547">Nucleotide-binding</keyword>
<dbReference type="EMBL" id="BAAFGZ010000321">
    <property type="protein sequence ID" value="GAB0137821.1"/>
    <property type="molecule type" value="Genomic_DNA"/>
</dbReference>
<keyword evidence="2 10" id="KW-0723">Serine/threonine-protein kinase</keyword>
<evidence type="ECO:0000256" key="8">
    <source>
        <dbReference type="ARBA" id="ARBA00048679"/>
    </source>
</evidence>
<dbReference type="PROSITE" id="PS00107">
    <property type="entry name" value="PROTEIN_KINASE_ATP"/>
    <property type="match status" value="1"/>
</dbReference>
<dbReference type="PANTHER" id="PTHR47634">
    <property type="entry name" value="PROTEIN KINASE DOMAIN-CONTAINING PROTEIN-RELATED"/>
    <property type="match status" value="1"/>
</dbReference>
<feature type="binding site" evidence="9">
    <location>
        <position position="92"/>
    </location>
    <ligand>
        <name>ATP</name>
        <dbReference type="ChEBI" id="CHEBI:30616"/>
    </ligand>
</feature>
<dbReference type="PROSITE" id="PS50011">
    <property type="entry name" value="PROTEIN_KINASE_DOM"/>
    <property type="match status" value="1"/>
</dbReference>
<dbReference type="InterPro" id="IPR051334">
    <property type="entry name" value="SRPK"/>
</dbReference>
<evidence type="ECO:0000256" key="7">
    <source>
        <dbReference type="ARBA" id="ARBA00047899"/>
    </source>
</evidence>
<proteinExistence type="inferred from homology"/>